<organism evidence="13 14">
    <name type="scientific">Clostridium perfringens</name>
    <dbReference type="NCBI Taxonomy" id="1502"/>
    <lineage>
        <taxon>Bacteria</taxon>
        <taxon>Bacillati</taxon>
        <taxon>Bacillota</taxon>
        <taxon>Clostridia</taxon>
        <taxon>Eubacteriales</taxon>
        <taxon>Clostridiaceae</taxon>
        <taxon>Clostridium</taxon>
    </lineage>
</organism>
<evidence type="ECO:0000256" key="8">
    <source>
        <dbReference type="ARBA" id="ARBA00023186"/>
    </source>
</evidence>
<dbReference type="InterPro" id="IPR018181">
    <property type="entry name" value="Heat_shock_70_CS"/>
</dbReference>
<dbReference type="InterPro" id="IPR013126">
    <property type="entry name" value="Hsp_70_fam"/>
</dbReference>
<dbReference type="Gene3D" id="3.30.420.40">
    <property type="match status" value="2"/>
</dbReference>
<dbReference type="InterPro" id="IPR043129">
    <property type="entry name" value="ATPase_NBD"/>
</dbReference>
<evidence type="ECO:0000256" key="3">
    <source>
        <dbReference type="ARBA" id="ARBA00014415"/>
    </source>
</evidence>
<dbReference type="PRINTS" id="PR00301">
    <property type="entry name" value="HEATSHOCK70"/>
</dbReference>
<evidence type="ECO:0000313" key="13">
    <source>
        <dbReference type="EMBL" id="MDZ4998114.1"/>
    </source>
</evidence>
<dbReference type="Gene3D" id="3.90.640.10">
    <property type="entry name" value="Actin, Chain A, domain 4"/>
    <property type="match status" value="1"/>
</dbReference>
<dbReference type="GO" id="GO:0005524">
    <property type="term" value="F:ATP binding"/>
    <property type="evidence" value="ECO:0007669"/>
    <property type="project" value="UniProtKB-KW"/>
</dbReference>
<evidence type="ECO:0000256" key="10">
    <source>
        <dbReference type="ARBA" id="ARBA00030945"/>
    </source>
</evidence>
<evidence type="ECO:0000256" key="4">
    <source>
        <dbReference type="ARBA" id="ARBA00017249"/>
    </source>
</evidence>
<evidence type="ECO:0000256" key="6">
    <source>
        <dbReference type="ARBA" id="ARBA00022840"/>
    </source>
</evidence>
<dbReference type="PROSITE" id="PS00297">
    <property type="entry name" value="HSP70_1"/>
    <property type="match status" value="1"/>
</dbReference>
<dbReference type="Pfam" id="PF00012">
    <property type="entry name" value="HSP70"/>
    <property type="match status" value="1"/>
</dbReference>
<keyword evidence="6 12" id="KW-0067">ATP-binding</keyword>
<keyword evidence="7" id="KW-0346">Stress response</keyword>
<comment type="caution">
    <text evidence="13">The sequence shown here is derived from an EMBL/GenBank/DDBJ whole genome shotgun (WGS) entry which is preliminary data.</text>
</comment>
<dbReference type="EMBL" id="WNVC01000006">
    <property type="protein sequence ID" value="MDZ4998114.1"/>
    <property type="molecule type" value="Genomic_DNA"/>
</dbReference>
<comment type="function">
    <text evidence="1">Acts as a chaperone.</text>
</comment>
<evidence type="ECO:0000256" key="9">
    <source>
        <dbReference type="ARBA" id="ARBA00030019"/>
    </source>
</evidence>
<dbReference type="SUPFAM" id="SSF53067">
    <property type="entry name" value="Actin-like ATPase domain"/>
    <property type="match status" value="2"/>
</dbReference>
<dbReference type="GO" id="GO:0140662">
    <property type="term" value="F:ATP-dependent protein folding chaperone"/>
    <property type="evidence" value="ECO:0007669"/>
    <property type="project" value="InterPro"/>
</dbReference>
<keyword evidence="5 12" id="KW-0547">Nucleotide-binding</keyword>
<protein>
    <recommendedName>
        <fullName evidence="3">Chaperone protein DnaK</fullName>
    </recommendedName>
    <alternativeName>
        <fullName evidence="4">Chaperone protein dnaK</fullName>
    </alternativeName>
    <alternativeName>
        <fullName evidence="11">HSP70</fullName>
    </alternativeName>
    <alternativeName>
        <fullName evidence="10">Heat shock 70 kDa protein</fullName>
    </alternativeName>
    <alternativeName>
        <fullName evidence="9">Heat shock protein 70</fullName>
    </alternativeName>
</protein>
<evidence type="ECO:0000256" key="12">
    <source>
        <dbReference type="RuleBase" id="RU003322"/>
    </source>
</evidence>
<evidence type="ECO:0000256" key="2">
    <source>
        <dbReference type="ARBA" id="ARBA00007381"/>
    </source>
</evidence>
<sequence>MEIYCGIDLGTTNSTVSIIEVESTDIIDNLNDKIRTLPIYQFDKNFQLIKDKISLPSALYFDLDENNVYTGEYAKCIYGDGSRPMQTIKSVKTRIGGESLVEIPGINNKEKKQYFNMVQCSAILLKTIKNSLDKQCGKNITKAVVTVPAAFNNDQRQATHNAMRLAGFKEIHILDEPTAALLYYINKDDLNVTGIGEENEYRLVYDIGGGTLDVSIAKMCENEDADIDLKIVARSPIRELGGNDFDKYLAAYYLAEFEKSDGDIRSKSTEEQNKMIGRLVFNAEKDKIVFNSKIRKALGDERKLARTKYFASFELNDNRYINSKLTKEIVEKVLWDLAVKDDADILIPVKQSLRQANIEKDDITEVILTGGMSNFFIVEDAIRRYFGENVDIKYVDTETAVSKGAAIYHYHISGEEEGTKIKLEDMMADDIFIKNDSEYKMLIPRNALKNNTEQMIKGKFDYVIDEEECSEIAIFLYYGLGDNPLGYTPLIGRYIDLHEPKNKGDIIEIEWSLDNNKIIDLEIKELGESIKIKNSKEYDDEDIRLDIIQTLKVNGGEI</sequence>
<dbReference type="PANTHER" id="PTHR19375">
    <property type="entry name" value="HEAT SHOCK PROTEIN 70KDA"/>
    <property type="match status" value="1"/>
</dbReference>
<evidence type="ECO:0000256" key="1">
    <source>
        <dbReference type="ARBA" id="ARBA00002290"/>
    </source>
</evidence>
<gene>
    <name evidence="13" type="ORF">GNF79_03180</name>
</gene>
<name>A0AAW9I4R8_CLOPF</name>
<accession>A0AAW9I4R8</accession>
<dbReference type="RefSeq" id="WP_168971249.1">
    <property type="nucleotide sequence ID" value="NZ_JABAGE010000022.1"/>
</dbReference>
<dbReference type="Proteomes" id="UP001291306">
    <property type="component" value="Unassembled WGS sequence"/>
</dbReference>
<dbReference type="AlphaFoldDB" id="A0AAW9I4R8"/>
<reference evidence="13" key="1">
    <citation type="submission" date="2019-11" db="EMBL/GenBank/DDBJ databases">
        <title>Characterization of Clostridium perfringens isolates from swine manure treated agricultural soils.</title>
        <authorList>
            <person name="Wushke S.T."/>
        </authorList>
    </citation>
    <scope>NUCLEOTIDE SEQUENCE</scope>
    <source>
        <strain evidence="13">X26</strain>
    </source>
</reference>
<keyword evidence="8" id="KW-0143">Chaperone</keyword>
<evidence type="ECO:0000313" key="14">
    <source>
        <dbReference type="Proteomes" id="UP001291306"/>
    </source>
</evidence>
<comment type="similarity">
    <text evidence="2 12">Belongs to the heat shock protein 70 family.</text>
</comment>
<evidence type="ECO:0000256" key="7">
    <source>
        <dbReference type="ARBA" id="ARBA00023016"/>
    </source>
</evidence>
<evidence type="ECO:0000256" key="5">
    <source>
        <dbReference type="ARBA" id="ARBA00022741"/>
    </source>
</evidence>
<evidence type="ECO:0000256" key="11">
    <source>
        <dbReference type="ARBA" id="ARBA00033103"/>
    </source>
</evidence>
<proteinExistence type="inferred from homology"/>